<reference evidence="2 3" key="1">
    <citation type="submission" date="2018-03" db="EMBL/GenBank/DDBJ databases">
        <title>Genomic Encyclopedia of Archaeal and Bacterial Type Strains, Phase II (KMG-II): from individual species to whole genera.</title>
        <authorList>
            <person name="Goeker M."/>
        </authorList>
    </citation>
    <scope>NUCLEOTIDE SEQUENCE [LARGE SCALE GENOMIC DNA]</scope>
    <source>
        <strain evidence="2 3">DSM 100346</strain>
    </source>
</reference>
<sequence>MADTLFQKIYSHPLMNPEDLEIIASLHQRVILSKNDFLLREGKTSNAYYLVEKGLIRFFVNDFNGQEITTQFICENEIANEVSSLFQHLPSIQNIQSVTDAVVWKIEFNDFQYLYHSMESIREWGREWMSGQLFQTQQRSIEMITHSASMRYLQLIEHRPQIVQQAPLKQIASYLGIADTSLSRIRKEMITN</sequence>
<dbReference type="InterPro" id="IPR018490">
    <property type="entry name" value="cNMP-bd_dom_sf"/>
</dbReference>
<accession>A0A316AL77</accession>
<dbReference type="OrthoDB" id="1044733at2"/>
<dbReference type="Pfam" id="PF00027">
    <property type="entry name" value="cNMP_binding"/>
    <property type="match status" value="1"/>
</dbReference>
<dbReference type="SUPFAM" id="SSF51206">
    <property type="entry name" value="cAMP-binding domain-like"/>
    <property type="match status" value="1"/>
</dbReference>
<dbReference type="Proteomes" id="UP000245880">
    <property type="component" value="Unassembled WGS sequence"/>
</dbReference>
<proteinExistence type="predicted"/>
<evidence type="ECO:0000313" key="2">
    <source>
        <dbReference type="EMBL" id="PWJ58262.1"/>
    </source>
</evidence>
<gene>
    <name evidence="2" type="ORF">CLV98_104120</name>
</gene>
<dbReference type="CDD" id="cd00038">
    <property type="entry name" value="CAP_ED"/>
    <property type="match status" value="1"/>
</dbReference>
<dbReference type="AlphaFoldDB" id="A0A316AL77"/>
<comment type="caution">
    <text evidence="2">The sequence shown here is derived from an EMBL/GenBank/DDBJ whole genome shotgun (WGS) entry which is preliminary data.</text>
</comment>
<name>A0A316AL77_9BACT</name>
<evidence type="ECO:0000313" key="3">
    <source>
        <dbReference type="Proteomes" id="UP000245880"/>
    </source>
</evidence>
<dbReference type="Gene3D" id="2.60.120.10">
    <property type="entry name" value="Jelly Rolls"/>
    <property type="match status" value="1"/>
</dbReference>
<dbReference type="SMART" id="SM00100">
    <property type="entry name" value="cNMP"/>
    <property type="match status" value="1"/>
</dbReference>
<evidence type="ECO:0000259" key="1">
    <source>
        <dbReference type="PROSITE" id="PS50042"/>
    </source>
</evidence>
<dbReference type="InterPro" id="IPR014710">
    <property type="entry name" value="RmlC-like_jellyroll"/>
</dbReference>
<protein>
    <submittedName>
        <fullName evidence="2">CRP-like cAMP-binding protein</fullName>
    </submittedName>
</protein>
<keyword evidence="3" id="KW-1185">Reference proteome</keyword>
<dbReference type="RefSeq" id="WP_109674137.1">
    <property type="nucleotide sequence ID" value="NZ_QGDT01000004.1"/>
</dbReference>
<organism evidence="2 3">
    <name type="scientific">Dyadobacter jejuensis</name>
    <dbReference type="NCBI Taxonomy" id="1082580"/>
    <lineage>
        <taxon>Bacteria</taxon>
        <taxon>Pseudomonadati</taxon>
        <taxon>Bacteroidota</taxon>
        <taxon>Cytophagia</taxon>
        <taxon>Cytophagales</taxon>
        <taxon>Spirosomataceae</taxon>
        <taxon>Dyadobacter</taxon>
    </lineage>
</organism>
<feature type="domain" description="Cyclic nucleotide-binding" evidence="1">
    <location>
        <begin position="21"/>
        <end position="114"/>
    </location>
</feature>
<dbReference type="EMBL" id="QGDT01000004">
    <property type="protein sequence ID" value="PWJ58262.1"/>
    <property type="molecule type" value="Genomic_DNA"/>
</dbReference>
<dbReference type="PROSITE" id="PS50042">
    <property type="entry name" value="CNMP_BINDING_3"/>
    <property type="match status" value="1"/>
</dbReference>
<dbReference type="InterPro" id="IPR000595">
    <property type="entry name" value="cNMP-bd_dom"/>
</dbReference>